<dbReference type="Proteomes" id="UP000799424">
    <property type="component" value="Unassembled WGS sequence"/>
</dbReference>
<name>A0A6A6ZUB2_9PLEO</name>
<proteinExistence type="predicted"/>
<dbReference type="AlphaFoldDB" id="A0A6A6ZUB2"/>
<gene>
    <name evidence="1" type="ORF">CC86DRAFT_408924</name>
</gene>
<evidence type="ECO:0000313" key="2">
    <source>
        <dbReference type="Proteomes" id="UP000799424"/>
    </source>
</evidence>
<reference evidence="1" key="1">
    <citation type="journal article" date="2020" name="Stud. Mycol.">
        <title>101 Dothideomycetes genomes: a test case for predicting lifestyles and emergence of pathogens.</title>
        <authorList>
            <person name="Haridas S."/>
            <person name="Albert R."/>
            <person name="Binder M."/>
            <person name="Bloem J."/>
            <person name="Labutti K."/>
            <person name="Salamov A."/>
            <person name="Andreopoulos B."/>
            <person name="Baker S."/>
            <person name="Barry K."/>
            <person name="Bills G."/>
            <person name="Bluhm B."/>
            <person name="Cannon C."/>
            <person name="Castanera R."/>
            <person name="Culley D."/>
            <person name="Daum C."/>
            <person name="Ezra D."/>
            <person name="Gonzalez J."/>
            <person name="Henrissat B."/>
            <person name="Kuo A."/>
            <person name="Liang C."/>
            <person name="Lipzen A."/>
            <person name="Lutzoni F."/>
            <person name="Magnuson J."/>
            <person name="Mondo S."/>
            <person name="Nolan M."/>
            <person name="Ohm R."/>
            <person name="Pangilinan J."/>
            <person name="Park H.-J."/>
            <person name="Ramirez L."/>
            <person name="Alfaro M."/>
            <person name="Sun H."/>
            <person name="Tritt A."/>
            <person name="Yoshinaga Y."/>
            <person name="Zwiers L.-H."/>
            <person name="Turgeon B."/>
            <person name="Goodwin S."/>
            <person name="Spatafora J."/>
            <person name="Crous P."/>
            <person name="Grigoriev I."/>
        </authorList>
    </citation>
    <scope>NUCLEOTIDE SEQUENCE</scope>
    <source>
        <strain evidence="1">CBS 113818</strain>
    </source>
</reference>
<evidence type="ECO:0000313" key="1">
    <source>
        <dbReference type="EMBL" id="KAF2823905.1"/>
    </source>
</evidence>
<sequence>MADIVCPAATLTLTGGTLQTAPHAQHLSFPTPSIPAIIIHAPYSSATPPGLRAMGVVHSFADFVAEFIDTSFPACLAAQLKSSAGYGPRGTSGMEFDAGGGNIVHRSYAKGRFMHARRKRVV</sequence>
<protein>
    <submittedName>
        <fullName evidence="1">Uncharacterized protein</fullName>
    </submittedName>
</protein>
<organism evidence="1 2">
    <name type="scientific">Ophiobolus disseminans</name>
    <dbReference type="NCBI Taxonomy" id="1469910"/>
    <lineage>
        <taxon>Eukaryota</taxon>
        <taxon>Fungi</taxon>
        <taxon>Dikarya</taxon>
        <taxon>Ascomycota</taxon>
        <taxon>Pezizomycotina</taxon>
        <taxon>Dothideomycetes</taxon>
        <taxon>Pleosporomycetidae</taxon>
        <taxon>Pleosporales</taxon>
        <taxon>Pleosporineae</taxon>
        <taxon>Phaeosphaeriaceae</taxon>
        <taxon>Ophiobolus</taxon>
    </lineage>
</organism>
<dbReference type="EMBL" id="MU006231">
    <property type="protein sequence ID" value="KAF2823905.1"/>
    <property type="molecule type" value="Genomic_DNA"/>
</dbReference>
<accession>A0A6A6ZUB2</accession>
<keyword evidence="2" id="KW-1185">Reference proteome</keyword>